<evidence type="ECO:0000313" key="9">
    <source>
        <dbReference type="Proteomes" id="UP000569329"/>
    </source>
</evidence>
<dbReference type="PANTHER" id="PTHR12001">
    <property type="entry name" value="GERANYLGERANYL PYROPHOSPHATE SYNTHASE"/>
    <property type="match status" value="1"/>
</dbReference>
<comment type="similarity">
    <text evidence="2 6">Belongs to the FPP/GGPP synthase family.</text>
</comment>
<comment type="cofactor">
    <cofactor evidence="1">
        <name>Mg(2+)</name>
        <dbReference type="ChEBI" id="CHEBI:18420"/>
    </cofactor>
</comment>
<dbReference type="GO" id="GO:0046872">
    <property type="term" value="F:metal ion binding"/>
    <property type="evidence" value="ECO:0007669"/>
    <property type="project" value="UniProtKB-KW"/>
</dbReference>
<evidence type="ECO:0000256" key="2">
    <source>
        <dbReference type="ARBA" id="ARBA00006706"/>
    </source>
</evidence>
<dbReference type="SFLD" id="SFLDS00005">
    <property type="entry name" value="Isoprenoid_Synthase_Type_I"/>
    <property type="match status" value="1"/>
</dbReference>
<reference evidence="8 9" key="1">
    <citation type="submission" date="2020-07" db="EMBL/GenBank/DDBJ databases">
        <title>Sequencing the genomes of 1000 actinobacteria strains.</title>
        <authorList>
            <person name="Klenk H.-P."/>
        </authorList>
    </citation>
    <scope>NUCLEOTIDE SEQUENCE [LARGE SCALE GENOMIC DNA]</scope>
    <source>
        <strain evidence="8 9">DSM 45975</strain>
    </source>
</reference>
<name>A0A839DNK7_9PSEU</name>
<dbReference type="GO" id="GO:0004311">
    <property type="term" value="F:geranylgeranyl diphosphate synthase activity"/>
    <property type="evidence" value="ECO:0007669"/>
    <property type="project" value="UniProtKB-EC"/>
</dbReference>
<comment type="caution">
    <text evidence="8">The sequence shown here is derived from an EMBL/GenBank/DDBJ whole genome shotgun (WGS) entry which is preliminary data.</text>
</comment>
<dbReference type="InterPro" id="IPR033749">
    <property type="entry name" value="Polyprenyl_synt_CS"/>
</dbReference>
<evidence type="ECO:0000256" key="3">
    <source>
        <dbReference type="ARBA" id="ARBA00022679"/>
    </source>
</evidence>
<keyword evidence="5" id="KW-0460">Magnesium</keyword>
<sequence length="369" mass="40727">MVLTQYSSDMVLPGMEEVRERVDVRMRDFVDRQRTCSAALLPERGDRFSWSVAMDDLHRFVGRGKRLRAAFCYWGWRGAGGDPDDEGIITVAAAVELLHAFALIHDDLMDDSDTRRGEDSLHRRHASLHSSSGAGGSSEHFGKSVALLLGNLCLGWFHELLAETTAPPERVRAVRSVVSQEFLELVFGQYLDLVEQTGFPGSVERSRRVIHYKTAKYTIERPLHLGGALAGASPGLLDSYTAYAEPLGEAFQLRDDVLGAFGDPASTGKPVEDDLTTRKATVLMATARRRATAAQAVRMERVFDKPHLDAEDVQTLRTLLVDTGALAEIEGVIEERAAVAATELSTLPADARTRHVLDELIHSVTHRRQ</sequence>
<evidence type="ECO:0000256" key="5">
    <source>
        <dbReference type="ARBA" id="ARBA00022842"/>
    </source>
</evidence>
<dbReference type="EC" id="2.5.1.1" evidence="8"/>
<dbReference type="EC" id="2.5.1.10" evidence="8"/>
<dbReference type="PROSITE" id="PS00723">
    <property type="entry name" value="POLYPRENYL_SYNTHASE_1"/>
    <property type="match status" value="1"/>
</dbReference>
<evidence type="ECO:0000256" key="4">
    <source>
        <dbReference type="ARBA" id="ARBA00022723"/>
    </source>
</evidence>
<dbReference type="PROSITE" id="PS00444">
    <property type="entry name" value="POLYPRENYL_SYNTHASE_2"/>
    <property type="match status" value="1"/>
</dbReference>
<dbReference type="Pfam" id="PF00348">
    <property type="entry name" value="polyprenyl_synt"/>
    <property type="match status" value="1"/>
</dbReference>
<dbReference type="PANTHER" id="PTHR12001:SF85">
    <property type="entry name" value="SHORT CHAIN ISOPRENYL DIPHOSPHATE SYNTHASE"/>
    <property type="match status" value="1"/>
</dbReference>
<gene>
    <name evidence="8" type="ORF">FHX42_000413</name>
</gene>
<dbReference type="Gene3D" id="1.10.600.10">
    <property type="entry name" value="Farnesyl Diphosphate Synthase"/>
    <property type="match status" value="1"/>
</dbReference>
<evidence type="ECO:0000256" key="6">
    <source>
        <dbReference type="RuleBase" id="RU004466"/>
    </source>
</evidence>
<keyword evidence="3 6" id="KW-0808">Transferase</keyword>
<dbReference type="GO" id="GO:0004161">
    <property type="term" value="F:dimethylallyltranstransferase activity"/>
    <property type="evidence" value="ECO:0007669"/>
    <property type="project" value="UniProtKB-EC"/>
</dbReference>
<dbReference type="InterPro" id="IPR008949">
    <property type="entry name" value="Isoprenoid_synthase_dom_sf"/>
</dbReference>
<dbReference type="GO" id="GO:0008299">
    <property type="term" value="P:isoprenoid biosynthetic process"/>
    <property type="evidence" value="ECO:0007669"/>
    <property type="project" value="InterPro"/>
</dbReference>
<evidence type="ECO:0000256" key="1">
    <source>
        <dbReference type="ARBA" id="ARBA00001946"/>
    </source>
</evidence>
<proteinExistence type="inferred from homology"/>
<dbReference type="GO" id="GO:0004337">
    <property type="term" value="F:(2E,6E)-farnesyl diphosphate synthase activity"/>
    <property type="evidence" value="ECO:0007669"/>
    <property type="project" value="UniProtKB-EC"/>
</dbReference>
<dbReference type="InterPro" id="IPR000092">
    <property type="entry name" value="Polyprenyl_synt"/>
</dbReference>
<protein>
    <submittedName>
        <fullName evidence="8">Geranylgeranyl diphosphate synthase type I</fullName>
        <ecNumber evidence="8">2.5.1.1</ecNumber>
        <ecNumber evidence="8">2.5.1.10</ecNumber>
        <ecNumber evidence="8">2.5.1.29</ecNumber>
    </submittedName>
</protein>
<dbReference type="AlphaFoldDB" id="A0A839DNK7"/>
<dbReference type="CDD" id="cd00685">
    <property type="entry name" value="Trans_IPPS_HT"/>
    <property type="match status" value="1"/>
</dbReference>
<accession>A0A839DNK7</accession>
<evidence type="ECO:0000313" key="8">
    <source>
        <dbReference type="EMBL" id="MBA8823084.1"/>
    </source>
</evidence>
<keyword evidence="9" id="KW-1185">Reference proteome</keyword>
<dbReference type="EC" id="2.5.1.29" evidence="8"/>
<keyword evidence="4" id="KW-0479">Metal-binding</keyword>
<dbReference type="Proteomes" id="UP000569329">
    <property type="component" value="Unassembled WGS sequence"/>
</dbReference>
<dbReference type="SUPFAM" id="SSF48576">
    <property type="entry name" value="Terpenoid synthases"/>
    <property type="match status" value="1"/>
</dbReference>
<feature type="region of interest" description="Disordered" evidence="7">
    <location>
        <begin position="114"/>
        <end position="138"/>
    </location>
</feature>
<organism evidence="8 9">
    <name type="scientific">Halosaccharopolyspora lacisalsi</name>
    <dbReference type="NCBI Taxonomy" id="1000566"/>
    <lineage>
        <taxon>Bacteria</taxon>
        <taxon>Bacillati</taxon>
        <taxon>Actinomycetota</taxon>
        <taxon>Actinomycetes</taxon>
        <taxon>Pseudonocardiales</taxon>
        <taxon>Pseudonocardiaceae</taxon>
        <taxon>Halosaccharopolyspora</taxon>
    </lineage>
</organism>
<dbReference type="EMBL" id="JACGWZ010000001">
    <property type="protein sequence ID" value="MBA8823084.1"/>
    <property type="molecule type" value="Genomic_DNA"/>
</dbReference>
<evidence type="ECO:0000256" key="7">
    <source>
        <dbReference type="SAM" id="MobiDB-lite"/>
    </source>
</evidence>